<evidence type="ECO:0000313" key="1">
    <source>
        <dbReference type="EMBL" id="QTL99129.1"/>
    </source>
</evidence>
<evidence type="ECO:0000313" key="2">
    <source>
        <dbReference type="Proteomes" id="UP000665020"/>
    </source>
</evidence>
<dbReference type="Proteomes" id="UP000665020">
    <property type="component" value="Chromosome"/>
</dbReference>
<organism evidence="1 2">
    <name type="scientific">Iocasia fonsfrigidae</name>
    <dbReference type="NCBI Taxonomy" id="2682810"/>
    <lineage>
        <taxon>Bacteria</taxon>
        <taxon>Bacillati</taxon>
        <taxon>Bacillota</taxon>
        <taxon>Clostridia</taxon>
        <taxon>Halanaerobiales</taxon>
        <taxon>Halanaerobiaceae</taxon>
        <taxon>Iocasia</taxon>
    </lineage>
</organism>
<dbReference type="AlphaFoldDB" id="A0A8A7KHU9"/>
<reference evidence="1" key="1">
    <citation type="submission" date="2019-12" db="EMBL/GenBank/DDBJ databases">
        <authorList>
            <person name="zhang j."/>
            <person name="sun C.M."/>
        </authorList>
    </citation>
    <scope>NUCLEOTIDE SEQUENCE</scope>
    <source>
        <strain evidence="1">NS-1</strain>
    </source>
</reference>
<dbReference type="EMBL" id="CP046640">
    <property type="protein sequence ID" value="QTL99129.1"/>
    <property type="molecule type" value="Genomic_DNA"/>
</dbReference>
<proteinExistence type="predicted"/>
<dbReference type="Gene3D" id="2.60.120.1390">
    <property type="match status" value="3"/>
</dbReference>
<sequence length="522" mass="60684">MAVEYKDIVQRLINVEKLAELPFEGEKCKQWSSYDRRSKYDSETDSYIGWGANADGDGIIRQEGEEQVIAEIDGPGVIWRVWSADPKEGHIKIYIDDAEEPVLDMPFKDYFDNSKPFFNFPELVYIKARGCNNYLPITFQKSCKITLSEEWGAYYHVTYGEFPEESKVPSFKGKFNEEDRKALQEVNDNLKEKRENPFIFDEDEEVEEIEIKVGPGETVDICSIDISYIDECRAITSLQVKMDLPTGLIAERKLLRELAISIYWDNEEEASVWSPLGDFFGTAPGVNRYYSLMMGMSEEGFYSRWFMPFSDNALLQLSNDSKEEQSVRFIITHKPLYEKIEKFGRFHAKWHRDVLLIEDEDRWPDWPFLKTEGRGRFCGIHLHIWNPVWVEHWQGAKPGDYWWGEGDEKFFVDGEKFPSTFGTGTEDYFGYAWACPDHFDSAFHCQTLNENNSNGNISLLRLQVADNVPYQKSFEGVFEKYYPNEWEGNATKYAVTVYFYQAAAGNDPYQAVPVGERVGYFK</sequence>
<dbReference type="Pfam" id="PF11175">
    <property type="entry name" value="DUF2961"/>
    <property type="match status" value="2"/>
</dbReference>
<protein>
    <submittedName>
        <fullName evidence="1">DUF2961 domain-containing protein</fullName>
    </submittedName>
</protein>
<accession>A0A8A7KHU9</accession>
<dbReference type="InterPro" id="IPR021345">
    <property type="entry name" value="DUF2961"/>
</dbReference>
<gene>
    <name evidence="1" type="ORF">GM661_14770</name>
</gene>
<keyword evidence="2" id="KW-1185">Reference proteome</keyword>
<name>A0A8A7KHU9_9FIRM</name>
<dbReference type="KEGG" id="ifn:GM661_14770"/>